<dbReference type="Gene3D" id="3.50.30.30">
    <property type="match status" value="1"/>
</dbReference>
<dbReference type="GO" id="GO:0006508">
    <property type="term" value="P:proteolysis"/>
    <property type="evidence" value="ECO:0007669"/>
    <property type="project" value="UniProtKB-KW"/>
</dbReference>
<dbReference type="InterPro" id="IPR050131">
    <property type="entry name" value="Peptidase_S8_subtilisin-like"/>
</dbReference>
<dbReference type="PROSITE" id="PS51892">
    <property type="entry name" value="SUBTILASE"/>
    <property type="match status" value="1"/>
</dbReference>
<dbReference type="SUPFAM" id="SSF52743">
    <property type="entry name" value="Subtilisin-like"/>
    <property type="match status" value="1"/>
</dbReference>
<feature type="domain" description="Peptidase S8/S53" evidence="8">
    <location>
        <begin position="164"/>
        <end position="576"/>
    </location>
</feature>
<evidence type="ECO:0000256" key="3">
    <source>
        <dbReference type="ARBA" id="ARBA00022801"/>
    </source>
</evidence>
<dbReference type="InterPro" id="IPR023827">
    <property type="entry name" value="Peptidase_S8_Asp-AS"/>
</dbReference>
<gene>
    <name evidence="9" type="ORF">BJ085DRAFT_37171</name>
</gene>
<evidence type="ECO:0000313" key="10">
    <source>
        <dbReference type="Proteomes" id="UP000268162"/>
    </source>
</evidence>
<reference evidence="10" key="1">
    <citation type="journal article" date="2018" name="Nat. Microbiol.">
        <title>Leveraging single-cell genomics to expand the fungal tree of life.</title>
        <authorList>
            <person name="Ahrendt S.R."/>
            <person name="Quandt C.A."/>
            <person name="Ciobanu D."/>
            <person name="Clum A."/>
            <person name="Salamov A."/>
            <person name="Andreopoulos B."/>
            <person name="Cheng J.F."/>
            <person name="Woyke T."/>
            <person name="Pelin A."/>
            <person name="Henrissat B."/>
            <person name="Reynolds N.K."/>
            <person name="Benny G.L."/>
            <person name="Smith M.E."/>
            <person name="James T.Y."/>
            <person name="Grigoriev I.V."/>
        </authorList>
    </citation>
    <scope>NUCLEOTIDE SEQUENCE [LARGE SCALE GENOMIC DNA]</scope>
    <source>
        <strain evidence="10">RSA 468</strain>
    </source>
</reference>
<dbReference type="PROSITE" id="PS00136">
    <property type="entry name" value="SUBTILASE_ASP"/>
    <property type="match status" value="1"/>
</dbReference>
<dbReference type="InterPro" id="IPR015500">
    <property type="entry name" value="Peptidase_S8_subtilisin-rel"/>
</dbReference>
<keyword evidence="3 6" id="KW-0378">Hydrolase</keyword>
<dbReference type="InterPro" id="IPR036852">
    <property type="entry name" value="Peptidase_S8/S53_dom_sf"/>
</dbReference>
<keyword evidence="7" id="KW-0732">Signal</keyword>
<evidence type="ECO:0000256" key="1">
    <source>
        <dbReference type="ARBA" id="ARBA00011073"/>
    </source>
</evidence>
<feature type="active site" description="Charge relay system" evidence="5 6">
    <location>
        <position position="542"/>
    </location>
</feature>
<dbReference type="AlphaFoldDB" id="A0A4P9ZT42"/>
<dbReference type="InterPro" id="IPR037045">
    <property type="entry name" value="S8pro/Inhibitor_I9_sf"/>
</dbReference>
<dbReference type="Gene3D" id="2.60.40.1710">
    <property type="entry name" value="Subtilisin-like superfamily"/>
    <property type="match status" value="1"/>
</dbReference>
<feature type="active site" description="Charge relay system" evidence="5 6">
    <location>
        <position position="173"/>
    </location>
</feature>
<dbReference type="GO" id="GO:0004252">
    <property type="term" value="F:serine-type endopeptidase activity"/>
    <property type="evidence" value="ECO:0007669"/>
    <property type="project" value="UniProtKB-UniRule"/>
</dbReference>
<dbReference type="PRINTS" id="PR00723">
    <property type="entry name" value="SUBTILISIN"/>
</dbReference>
<evidence type="ECO:0000256" key="6">
    <source>
        <dbReference type="PROSITE-ProRule" id="PRU01240"/>
    </source>
</evidence>
<dbReference type="Proteomes" id="UP000268162">
    <property type="component" value="Unassembled WGS sequence"/>
</dbReference>
<keyword evidence="10" id="KW-1185">Reference proteome</keyword>
<dbReference type="GO" id="GO:0005615">
    <property type="term" value="C:extracellular space"/>
    <property type="evidence" value="ECO:0007669"/>
    <property type="project" value="TreeGrafter"/>
</dbReference>
<feature type="chain" id="PRO_5020611759" evidence="7">
    <location>
        <begin position="24"/>
        <end position="879"/>
    </location>
</feature>
<accession>A0A4P9ZT42</accession>
<evidence type="ECO:0000256" key="4">
    <source>
        <dbReference type="ARBA" id="ARBA00022825"/>
    </source>
</evidence>
<dbReference type="InterPro" id="IPR022398">
    <property type="entry name" value="Peptidase_S8_His-AS"/>
</dbReference>
<evidence type="ECO:0000256" key="2">
    <source>
        <dbReference type="ARBA" id="ARBA00022670"/>
    </source>
</evidence>
<evidence type="ECO:0000256" key="5">
    <source>
        <dbReference type="PIRSR" id="PIRSR615500-1"/>
    </source>
</evidence>
<feature type="signal peptide" evidence="7">
    <location>
        <begin position="1"/>
        <end position="23"/>
    </location>
</feature>
<evidence type="ECO:0000256" key="7">
    <source>
        <dbReference type="SAM" id="SignalP"/>
    </source>
</evidence>
<sequence length="879" mass="93558">MQSKWVSLYGLLALAAAATAVDAITPAPVFIPNRYIVQFNRHPKSRMAMSAQAMSASLDESGVGYDVNMVYEGAFTGMSVTLEEDTPNVLADLEQVAEVWPVRLLKGPRTYLDGGFEGFWNSTTSASSTLQRRQGGPPAAAALPNLTLKQGGVSRARSELNLTGAGVKIAFIDTGLDYTHPAFGNCYKTAGCRVAYGQDLVGDDYDGVLNPVAVPDDDPQDTCIGHGTHVAGIATGKDGVFEGVAPNATLGIYRVFGCVSNDVGEDIIVQAMLAAQQDGMQVINVSAGEPGSWAQAPSAAVADILFRQYNIITVGANGNLGHESLYSPSSPATGSSALSVTAYNSEQIYYNTMTINAGETKELMRGIDFGAPFPPLVYTDTPVARVPDLEGAYYGCAGYSPGALTGKIVLLDFTMNCDDDDRVDAAASAGALAVILDQGFPGLPTYYFIRRYHPISVAPITPEDAAWLRSKISAATTPVTLTSDSSFHAVNHPTPGSIQADLSSYGPDPELNIKPEVGAPGDKIYSTVPAWRGMYTINSGTSMSTAYVTGAVALMLEAKVSPKDIKALLMQSSTPYCPSKTGCETVARQGAGLLNVYNAITTPIISSVNSFALNDTLNGSFDGDVTNRDTTIKNRGKTAITLNLEMWSAQSVSAHWANQSLADTVRTSNTAAPVILSQTTMSLAAGDSVGLTTTFTLPNLPDIEHWVYSGFVRITPQNASGANATQGITLPYLGFKGDYRTVPILRPNTDAFPMLRASNGTDAPLVGNILSYDMVNNVPVVTIVKDHPTQQITIQVLNSANKVYTAVVSGWLTNVPQNFKSYLPNTDFSWTGYTKSGSILTKMANGTYRLKVLALRPFGDKNNATQYDTWTSPEFKVQR</sequence>
<name>A0A4P9ZT42_9FUNG</name>
<dbReference type="PROSITE" id="PS00137">
    <property type="entry name" value="SUBTILASE_HIS"/>
    <property type="match status" value="1"/>
</dbReference>
<dbReference type="Gene3D" id="3.30.70.80">
    <property type="entry name" value="Peptidase S8 propeptide/proteinase inhibitor I9"/>
    <property type="match status" value="1"/>
</dbReference>
<dbReference type="Pfam" id="PF00082">
    <property type="entry name" value="Peptidase_S8"/>
    <property type="match status" value="1"/>
</dbReference>
<evidence type="ECO:0000313" key="9">
    <source>
        <dbReference type="EMBL" id="RKP36637.1"/>
    </source>
</evidence>
<keyword evidence="2 6" id="KW-0645">Protease</keyword>
<dbReference type="PANTHER" id="PTHR43806:SF66">
    <property type="entry name" value="SERIN ENDOPEPTIDASE"/>
    <property type="match status" value="1"/>
</dbReference>
<dbReference type="InterPro" id="IPR000209">
    <property type="entry name" value="Peptidase_S8/S53_dom"/>
</dbReference>
<comment type="similarity">
    <text evidence="1 6">Belongs to the peptidase S8 family.</text>
</comment>
<dbReference type="Gene3D" id="3.40.50.200">
    <property type="entry name" value="Peptidase S8/S53 domain"/>
    <property type="match status" value="1"/>
</dbReference>
<keyword evidence="4 6" id="KW-0720">Serine protease</keyword>
<dbReference type="STRING" id="215637.A0A4P9ZT42"/>
<dbReference type="EMBL" id="ML002620">
    <property type="protein sequence ID" value="RKP36637.1"/>
    <property type="molecule type" value="Genomic_DNA"/>
</dbReference>
<evidence type="ECO:0000259" key="8">
    <source>
        <dbReference type="Pfam" id="PF00082"/>
    </source>
</evidence>
<proteinExistence type="inferred from homology"/>
<dbReference type="PANTHER" id="PTHR43806">
    <property type="entry name" value="PEPTIDASE S8"/>
    <property type="match status" value="1"/>
</dbReference>
<organism evidence="9 10">
    <name type="scientific">Dimargaris cristalligena</name>
    <dbReference type="NCBI Taxonomy" id="215637"/>
    <lineage>
        <taxon>Eukaryota</taxon>
        <taxon>Fungi</taxon>
        <taxon>Fungi incertae sedis</taxon>
        <taxon>Zoopagomycota</taxon>
        <taxon>Kickxellomycotina</taxon>
        <taxon>Dimargaritomycetes</taxon>
        <taxon>Dimargaritales</taxon>
        <taxon>Dimargaritaceae</taxon>
        <taxon>Dimargaris</taxon>
    </lineage>
</organism>
<protein>
    <submittedName>
        <fullName evidence="9">Peptidase S8/S53 domain-containing protein</fullName>
    </submittedName>
</protein>
<feature type="active site" description="Charge relay system" evidence="5 6">
    <location>
        <position position="226"/>
    </location>
</feature>